<dbReference type="Pfam" id="PF13966">
    <property type="entry name" value="zf-RVT"/>
    <property type="match status" value="1"/>
</dbReference>
<keyword evidence="2" id="KW-0675">Receptor</keyword>
<feature type="domain" description="Reverse transcriptase zinc-binding" evidence="1">
    <location>
        <begin position="37"/>
        <end position="94"/>
    </location>
</feature>
<dbReference type="InterPro" id="IPR026960">
    <property type="entry name" value="RVT-Znf"/>
</dbReference>
<reference evidence="2 3" key="2">
    <citation type="journal article" date="2017" name="Front. Plant Sci.">
        <title>Gene Classification and Mining of Molecular Markers Useful in Red Clover (Trifolium pratense) Breeding.</title>
        <authorList>
            <person name="Istvanek J."/>
            <person name="Dluhosova J."/>
            <person name="Dluhos P."/>
            <person name="Patkova L."/>
            <person name="Nedelnik J."/>
            <person name="Repkova J."/>
        </authorList>
    </citation>
    <scope>NUCLEOTIDE SEQUENCE [LARGE SCALE GENOMIC DNA]</scope>
    <source>
        <strain evidence="3">cv. Tatra</strain>
        <tissue evidence="2">Young leaves</tissue>
    </source>
</reference>
<dbReference type="Proteomes" id="UP000236291">
    <property type="component" value="Unassembled WGS sequence"/>
</dbReference>
<evidence type="ECO:0000259" key="1">
    <source>
        <dbReference type="Pfam" id="PF13966"/>
    </source>
</evidence>
<gene>
    <name evidence="2" type="ORF">L195_g042129</name>
</gene>
<evidence type="ECO:0000313" key="2">
    <source>
        <dbReference type="EMBL" id="PNX86053.1"/>
    </source>
</evidence>
<dbReference type="EMBL" id="ASHM01050205">
    <property type="protein sequence ID" value="PNX86053.1"/>
    <property type="molecule type" value="Genomic_DNA"/>
</dbReference>
<proteinExistence type="predicted"/>
<reference evidence="2 3" key="1">
    <citation type="journal article" date="2014" name="Am. J. Bot.">
        <title>Genome assembly and annotation for red clover (Trifolium pratense; Fabaceae).</title>
        <authorList>
            <person name="Istvanek J."/>
            <person name="Jaros M."/>
            <person name="Krenek A."/>
            <person name="Repkova J."/>
        </authorList>
    </citation>
    <scope>NUCLEOTIDE SEQUENCE [LARGE SCALE GENOMIC DNA]</scope>
    <source>
        <strain evidence="3">cv. Tatra</strain>
        <tissue evidence="2">Young leaves</tissue>
    </source>
</reference>
<evidence type="ECO:0000313" key="3">
    <source>
        <dbReference type="Proteomes" id="UP000236291"/>
    </source>
</evidence>
<accession>A0A2K3M5M9</accession>
<organism evidence="2 3">
    <name type="scientific">Trifolium pratense</name>
    <name type="common">Red clover</name>
    <dbReference type="NCBI Taxonomy" id="57577"/>
    <lineage>
        <taxon>Eukaryota</taxon>
        <taxon>Viridiplantae</taxon>
        <taxon>Streptophyta</taxon>
        <taxon>Embryophyta</taxon>
        <taxon>Tracheophyta</taxon>
        <taxon>Spermatophyta</taxon>
        <taxon>Magnoliopsida</taxon>
        <taxon>eudicotyledons</taxon>
        <taxon>Gunneridae</taxon>
        <taxon>Pentapetalae</taxon>
        <taxon>rosids</taxon>
        <taxon>fabids</taxon>
        <taxon>Fabales</taxon>
        <taxon>Fabaceae</taxon>
        <taxon>Papilionoideae</taxon>
        <taxon>50 kb inversion clade</taxon>
        <taxon>NPAAA clade</taxon>
        <taxon>Hologalegina</taxon>
        <taxon>IRL clade</taxon>
        <taxon>Trifolieae</taxon>
        <taxon>Trifolium</taxon>
    </lineage>
</organism>
<dbReference type="AlphaFoldDB" id="A0A2K3M5M9"/>
<name>A0A2K3M5M9_TRIPR</name>
<sequence>MALTIASVGGGDARGGVQLAYHYRRSRGGCDLIFDLVPLKVSVLTWRLLRNQLPTKDNLVQRNIISHDSQFCVTGCLETAQHLFLSCTVFAPLWGLVRSWVGMSSVDSASLQDHFRQFIYSTGGARASRSFMQLVWLCCISVL</sequence>
<comment type="caution">
    <text evidence="2">The sequence shown here is derived from an EMBL/GenBank/DDBJ whole genome shotgun (WGS) entry which is preliminary data.</text>
</comment>
<protein>
    <submittedName>
        <fullName evidence="2">Glutamate-gated kainate-type ion channel receptor subunit GluR16</fullName>
    </submittedName>
</protein>